<organism evidence="1 2">
    <name type="scientific">Parascedosporium putredinis</name>
    <dbReference type="NCBI Taxonomy" id="1442378"/>
    <lineage>
        <taxon>Eukaryota</taxon>
        <taxon>Fungi</taxon>
        <taxon>Dikarya</taxon>
        <taxon>Ascomycota</taxon>
        <taxon>Pezizomycotina</taxon>
        <taxon>Sordariomycetes</taxon>
        <taxon>Hypocreomycetidae</taxon>
        <taxon>Microascales</taxon>
        <taxon>Microascaceae</taxon>
        <taxon>Parascedosporium</taxon>
    </lineage>
</organism>
<evidence type="ECO:0000313" key="1">
    <source>
        <dbReference type="EMBL" id="CAI4219645.1"/>
    </source>
</evidence>
<comment type="caution">
    <text evidence="1">The sequence shown here is derived from an EMBL/GenBank/DDBJ whole genome shotgun (WGS) entry which is preliminary data.</text>
</comment>
<dbReference type="Proteomes" id="UP000838763">
    <property type="component" value="Unassembled WGS sequence"/>
</dbReference>
<dbReference type="EMBL" id="CALLCH030000020">
    <property type="protein sequence ID" value="CAI4219645.1"/>
    <property type="molecule type" value="Genomic_DNA"/>
</dbReference>
<reference evidence="1" key="1">
    <citation type="submission" date="2022-11" db="EMBL/GenBank/DDBJ databases">
        <authorList>
            <person name="Scott C."/>
            <person name="Bruce N."/>
        </authorList>
    </citation>
    <scope>NUCLEOTIDE SEQUENCE</scope>
</reference>
<protein>
    <submittedName>
        <fullName evidence="1">Uncharacterized protein</fullName>
    </submittedName>
</protein>
<dbReference type="AlphaFoldDB" id="A0A9P1HBT7"/>
<dbReference type="OrthoDB" id="6133115at2759"/>
<accession>A0A9P1HBT7</accession>
<evidence type="ECO:0000313" key="2">
    <source>
        <dbReference type="Proteomes" id="UP000838763"/>
    </source>
</evidence>
<gene>
    <name evidence="1" type="ORF">PPNO1_LOCUS9199</name>
</gene>
<sequence>MQQNSVLSDASPASPIADKARACIRLFQRLSLSIARSHGAVHGITMGQVMAYRMQFEIWTTSSGALQSVPATCFLDSRLSKDPKVSAMFIMVLDHVIEALEDVLAMASDGRKNRAGKSFLRIVMEAVFKPTSDIQKSFQSIPEFIKRLFKLSLLITQFPMAA</sequence>
<keyword evidence="2" id="KW-1185">Reference proteome</keyword>
<name>A0A9P1HBT7_9PEZI</name>
<proteinExistence type="predicted"/>